<keyword evidence="1" id="KW-1133">Transmembrane helix</keyword>
<proteinExistence type="predicted"/>
<feature type="non-terminal residue" evidence="2">
    <location>
        <position position="93"/>
    </location>
</feature>
<dbReference type="Proteomes" id="UP000015453">
    <property type="component" value="Unassembled WGS sequence"/>
</dbReference>
<comment type="caution">
    <text evidence="2">The sequence shown here is derived from an EMBL/GenBank/DDBJ whole genome shotgun (WGS) entry which is preliminary data.</text>
</comment>
<dbReference type="EMBL" id="AUSU01002108">
    <property type="protein sequence ID" value="EPS69475.1"/>
    <property type="molecule type" value="Genomic_DNA"/>
</dbReference>
<evidence type="ECO:0000256" key="1">
    <source>
        <dbReference type="SAM" id="Phobius"/>
    </source>
</evidence>
<dbReference type="PANTHER" id="PTHR34797:SF1">
    <property type="entry name" value="ATG8-INTERACTING PROTEIN 2"/>
    <property type="match status" value="1"/>
</dbReference>
<sequence length="93" mass="10620">KSWWKKKAVWVYSQAKEANAFWSIFVAAAVMGLVMLGHRWQQERWQAFQLKLFPPLGRVRRMLSPLSRFKDVCVGHRRGSLLGAGAASSCEGR</sequence>
<feature type="non-terminal residue" evidence="2">
    <location>
        <position position="1"/>
    </location>
</feature>
<gene>
    <name evidence="2" type="ORF">M569_05298</name>
</gene>
<evidence type="ECO:0000313" key="3">
    <source>
        <dbReference type="Proteomes" id="UP000015453"/>
    </source>
</evidence>
<keyword evidence="1" id="KW-0812">Transmembrane</keyword>
<evidence type="ECO:0000313" key="2">
    <source>
        <dbReference type="EMBL" id="EPS69475.1"/>
    </source>
</evidence>
<feature type="transmembrane region" description="Helical" evidence="1">
    <location>
        <begin position="20"/>
        <end position="37"/>
    </location>
</feature>
<protein>
    <submittedName>
        <fullName evidence="2">Uncharacterized protein</fullName>
    </submittedName>
</protein>
<name>S8CRQ4_9LAMI</name>
<dbReference type="PANTHER" id="PTHR34797">
    <property type="entry name" value="ATG8-INTERACTING PROTEIN 2"/>
    <property type="match status" value="1"/>
</dbReference>
<keyword evidence="1" id="KW-0472">Membrane</keyword>
<accession>S8CRQ4</accession>
<dbReference type="OrthoDB" id="604034at2759"/>
<reference evidence="2 3" key="1">
    <citation type="journal article" date="2013" name="BMC Genomics">
        <title>The miniature genome of a carnivorous plant Genlisea aurea contains a low number of genes and short non-coding sequences.</title>
        <authorList>
            <person name="Leushkin E.V."/>
            <person name="Sutormin R.A."/>
            <person name="Nabieva E.R."/>
            <person name="Penin A.A."/>
            <person name="Kondrashov A.S."/>
            <person name="Logacheva M.D."/>
        </authorList>
    </citation>
    <scope>NUCLEOTIDE SEQUENCE [LARGE SCALE GENOMIC DNA]</scope>
</reference>
<dbReference type="InterPro" id="IPR040304">
    <property type="entry name" value="ATG8-IP-1/2"/>
</dbReference>
<organism evidence="2 3">
    <name type="scientific">Genlisea aurea</name>
    <dbReference type="NCBI Taxonomy" id="192259"/>
    <lineage>
        <taxon>Eukaryota</taxon>
        <taxon>Viridiplantae</taxon>
        <taxon>Streptophyta</taxon>
        <taxon>Embryophyta</taxon>
        <taxon>Tracheophyta</taxon>
        <taxon>Spermatophyta</taxon>
        <taxon>Magnoliopsida</taxon>
        <taxon>eudicotyledons</taxon>
        <taxon>Gunneridae</taxon>
        <taxon>Pentapetalae</taxon>
        <taxon>asterids</taxon>
        <taxon>lamiids</taxon>
        <taxon>Lamiales</taxon>
        <taxon>Lentibulariaceae</taxon>
        <taxon>Genlisea</taxon>
    </lineage>
</organism>
<dbReference type="AlphaFoldDB" id="S8CRQ4"/>
<keyword evidence="3" id="KW-1185">Reference proteome</keyword>